<feature type="region of interest" description="Disordered" evidence="1">
    <location>
        <begin position="26"/>
        <end position="152"/>
    </location>
</feature>
<feature type="non-terminal residue" evidence="2">
    <location>
        <position position="207"/>
    </location>
</feature>
<dbReference type="EMBL" id="JANIIK010000039">
    <property type="protein sequence ID" value="KAJ3609613.1"/>
    <property type="molecule type" value="Genomic_DNA"/>
</dbReference>
<evidence type="ECO:0000313" key="2">
    <source>
        <dbReference type="EMBL" id="KAJ3609613.1"/>
    </source>
</evidence>
<evidence type="ECO:0000256" key="1">
    <source>
        <dbReference type="SAM" id="MobiDB-lite"/>
    </source>
</evidence>
<proteinExistence type="predicted"/>
<feature type="compositionally biased region" description="Polar residues" evidence="1">
    <location>
        <begin position="71"/>
        <end position="80"/>
    </location>
</feature>
<feature type="region of interest" description="Disordered" evidence="1">
    <location>
        <begin position="184"/>
        <end position="207"/>
    </location>
</feature>
<protein>
    <submittedName>
        <fullName evidence="2">Uncharacterized protein</fullName>
    </submittedName>
</protein>
<dbReference type="Proteomes" id="UP001148018">
    <property type="component" value="Unassembled WGS sequence"/>
</dbReference>
<dbReference type="AlphaFoldDB" id="A0A9Q0ITI7"/>
<feature type="compositionally biased region" description="Basic and acidic residues" evidence="1">
    <location>
        <begin position="26"/>
        <end position="54"/>
    </location>
</feature>
<feature type="compositionally biased region" description="Polar residues" evidence="1">
    <location>
        <begin position="114"/>
        <end position="131"/>
    </location>
</feature>
<feature type="compositionally biased region" description="Basic and acidic residues" evidence="1">
    <location>
        <begin position="90"/>
        <end position="99"/>
    </location>
</feature>
<gene>
    <name evidence="2" type="ORF">NHX12_024133</name>
</gene>
<keyword evidence="3" id="KW-1185">Reference proteome</keyword>
<evidence type="ECO:0000313" key="3">
    <source>
        <dbReference type="Proteomes" id="UP001148018"/>
    </source>
</evidence>
<sequence length="207" mass="22418">TTAPLMRRSSAPMLDRKENLALLEQEQARGRGEAKHQEKLREEEKIKEELEKRSRLNPVSRRRSTEPLASDTPSENQQVTAALIVADGDNPEKEVRETDSVAATDALAGESEEGVNSSPAEATADESSITGVSHPLPRDGQRAQNHTSAISDRALTRGWLSEEQLALARPTSATQSLARGFLAETVPGPSTDQVDSEAGDLRWTAAL</sequence>
<accession>A0A9Q0ITI7</accession>
<comment type="caution">
    <text evidence="2">The sequence shown here is derived from an EMBL/GenBank/DDBJ whole genome shotgun (WGS) entry which is preliminary data.</text>
</comment>
<reference evidence="2" key="1">
    <citation type="submission" date="2022-07" db="EMBL/GenBank/DDBJ databases">
        <title>Chromosome-level genome of Muraenolepis orangiensis.</title>
        <authorList>
            <person name="Kim J."/>
        </authorList>
    </citation>
    <scope>NUCLEOTIDE SEQUENCE</scope>
    <source>
        <strain evidence="2">KU_S4_2022</strain>
        <tissue evidence="2">Muscle</tissue>
    </source>
</reference>
<organism evidence="2 3">
    <name type="scientific">Muraenolepis orangiensis</name>
    <name type="common">Patagonian moray cod</name>
    <dbReference type="NCBI Taxonomy" id="630683"/>
    <lineage>
        <taxon>Eukaryota</taxon>
        <taxon>Metazoa</taxon>
        <taxon>Chordata</taxon>
        <taxon>Craniata</taxon>
        <taxon>Vertebrata</taxon>
        <taxon>Euteleostomi</taxon>
        <taxon>Actinopterygii</taxon>
        <taxon>Neopterygii</taxon>
        <taxon>Teleostei</taxon>
        <taxon>Neoteleostei</taxon>
        <taxon>Acanthomorphata</taxon>
        <taxon>Zeiogadaria</taxon>
        <taxon>Gadariae</taxon>
        <taxon>Gadiformes</taxon>
        <taxon>Muraenolepidoidei</taxon>
        <taxon>Muraenolepididae</taxon>
        <taxon>Muraenolepis</taxon>
    </lineage>
</organism>
<name>A0A9Q0ITI7_9TELE</name>